<evidence type="ECO:0000313" key="9">
    <source>
        <dbReference type="Proteomes" id="UP000654993"/>
    </source>
</evidence>
<feature type="transmembrane region" description="Helical" evidence="7">
    <location>
        <begin position="52"/>
        <end position="75"/>
    </location>
</feature>
<organism evidence="8 9">
    <name type="scientific">Insulibacter thermoxylanivorax</name>
    <dbReference type="NCBI Taxonomy" id="2749268"/>
    <lineage>
        <taxon>Bacteria</taxon>
        <taxon>Bacillati</taxon>
        <taxon>Bacillota</taxon>
        <taxon>Bacilli</taxon>
        <taxon>Bacillales</taxon>
        <taxon>Paenibacillaceae</taxon>
        <taxon>Insulibacter</taxon>
    </lineage>
</organism>
<evidence type="ECO:0000313" key="8">
    <source>
        <dbReference type="EMBL" id="GFR37996.1"/>
    </source>
</evidence>
<feature type="transmembrane region" description="Helical" evidence="7">
    <location>
        <begin position="26"/>
        <end position="45"/>
    </location>
</feature>
<evidence type="ECO:0000256" key="1">
    <source>
        <dbReference type="ARBA" id="ARBA00004651"/>
    </source>
</evidence>
<comment type="subcellular location">
    <subcellularLocation>
        <location evidence="1">Cell membrane</location>
        <topology evidence="1">Multi-pass membrane protein</topology>
    </subcellularLocation>
</comment>
<dbReference type="EMBL" id="BMAQ01000009">
    <property type="protein sequence ID" value="GFR37996.1"/>
    <property type="molecule type" value="Genomic_DNA"/>
</dbReference>
<evidence type="ECO:0000256" key="2">
    <source>
        <dbReference type="ARBA" id="ARBA00008079"/>
    </source>
</evidence>
<feature type="transmembrane region" description="Helical" evidence="7">
    <location>
        <begin position="81"/>
        <end position="107"/>
    </location>
</feature>
<comment type="similarity">
    <text evidence="2">Belongs to the cytochrome c oxidase bacterial subunit 4 family.</text>
</comment>
<dbReference type="InterPro" id="IPR050968">
    <property type="entry name" value="Cytochrome_c_oxidase_bac_sub4"/>
</dbReference>
<dbReference type="GO" id="GO:0015990">
    <property type="term" value="P:electron transport coupled proton transport"/>
    <property type="evidence" value="ECO:0007669"/>
    <property type="project" value="TreeGrafter"/>
</dbReference>
<protein>
    <recommendedName>
        <fullName evidence="10">Cytochrome c oxidase subunit 4</fullName>
    </recommendedName>
</protein>
<sequence length="108" mass="12225">MQQASQSPAGDYVRRSRTPEGSRNHLITFVISIVLTILAFAAVMIPGLSREFVYSLLVLMAILQVLVQLGIWMHLKDRGHFWAILAMIFGGLVVVYAVVSVLFWTWYQ</sequence>
<dbReference type="AlphaFoldDB" id="A0A916QGB2"/>
<evidence type="ECO:0000256" key="5">
    <source>
        <dbReference type="ARBA" id="ARBA00022989"/>
    </source>
</evidence>
<dbReference type="PANTHER" id="PTHR36835:SF1">
    <property type="entry name" value="CYTOCHROME BO(3) UBIQUINOL OXIDASE SUBUNIT 4"/>
    <property type="match status" value="1"/>
</dbReference>
<evidence type="ECO:0000256" key="6">
    <source>
        <dbReference type="ARBA" id="ARBA00023136"/>
    </source>
</evidence>
<dbReference type="Pfam" id="PF03626">
    <property type="entry name" value="COX4_pro"/>
    <property type="match status" value="1"/>
</dbReference>
<dbReference type="GO" id="GO:0015078">
    <property type="term" value="F:proton transmembrane transporter activity"/>
    <property type="evidence" value="ECO:0007669"/>
    <property type="project" value="TreeGrafter"/>
</dbReference>
<keyword evidence="9" id="KW-1185">Reference proteome</keyword>
<dbReference type="InterPro" id="IPR005171">
    <property type="entry name" value="Cyt_c_oxidase_su4_prok"/>
</dbReference>
<reference evidence="8" key="1">
    <citation type="submission" date="2020-08" db="EMBL/GenBank/DDBJ databases">
        <authorList>
            <person name="Uke A."/>
            <person name="Chhe C."/>
            <person name="Baramee S."/>
            <person name="Kosugi A."/>
        </authorList>
    </citation>
    <scope>NUCLEOTIDE SEQUENCE</scope>
    <source>
        <strain evidence="8">DA-C8</strain>
    </source>
</reference>
<dbReference type="GO" id="GO:0019646">
    <property type="term" value="P:aerobic electron transport chain"/>
    <property type="evidence" value="ECO:0007669"/>
    <property type="project" value="TreeGrafter"/>
</dbReference>
<keyword evidence="5 7" id="KW-1133">Transmembrane helix</keyword>
<dbReference type="GO" id="GO:0009486">
    <property type="term" value="F:cytochrome bo3 ubiquinol oxidase activity"/>
    <property type="evidence" value="ECO:0007669"/>
    <property type="project" value="TreeGrafter"/>
</dbReference>
<comment type="caution">
    <text evidence="8">The sequence shown here is derived from an EMBL/GenBank/DDBJ whole genome shotgun (WGS) entry which is preliminary data.</text>
</comment>
<keyword evidence="4 7" id="KW-0812">Transmembrane</keyword>
<evidence type="ECO:0008006" key="10">
    <source>
        <dbReference type="Google" id="ProtNLM"/>
    </source>
</evidence>
<reference evidence="8" key="2">
    <citation type="journal article" date="2021" name="Data Brief">
        <title>Draft genome sequence data of the facultative, thermophilic, xylanolytic bacterium Paenibacillus sp. strain DA-C8.</title>
        <authorList>
            <person name="Chhe C."/>
            <person name="Uke A."/>
            <person name="Baramee S."/>
            <person name="Ungkulpasvich U."/>
            <person name="Tachaapaikoon C."/>
            <person name="Pason P."/>
            <person name="Waeonukul R."/>
            <person name="Ratanakhanokchai K."/>
            <person name="Kosugi A."/>
        </authorList>
    </citation>
    <scope>NUCLEOTIDE SEQUENCE</scope>
    <source>
        <strain evidence="8">DA-C8</strain>
    </source>
</reference>
<keyword evidence="6 7" id="KW-0472">Membrane</keyword>
<accession>A0A916QGB2</accession>
<keyword evidence="3" id="KW-1003">Cell membrane</keyword>
<dbReference type="GO" id="GO:0009319">
    <property type="term" value="C:cytochrome o ubiquinol oxidase complex"/>
    <property type="evidence" value="ECO:0007669"/>
    <property type="project" value="TreeGrafter"/>
</dbReference>
<evidence type="ECO:0000256" key="7">
    <source>
        <dbReference type="SAM" id="Phobius"/>
    </source>
</evidence>
<dbReference type="GO" id="GO:0005886">
    <property type="term" value="C:plasma membrane"/>
    <property type="evidence" value="ECO:0007669"/>
    <property type="project" value="UniProtKB-SubCell"/>
</dbReference>
<proteinExistence type="inferred from homology"/>
<gene>
    <name evidence="8" type="ORF">PRECH8_12920</name>
</gene>
<dbReference type="PANTHER" id="PTHR36835">
    <property type="entry name" value="CYTOCHROME BO(3) UBIQUINOL OXIDASE SUBUNIT 4"/>
    <property type="match status" value="1"/>
</dbReference>
<evidence type="ECO:0000256" key="3">
    <source>
        <dbReference type="ARBA" id="ARBA00022475"/>
    </source>
</evidence>
<evidence type="ECO:0000256" key="4">
    <source>
        <dbReference type="ARBA" id="ARBA00022692"/>
    </source>
</evidence>
<name>A0A916QGB2_9BACL</name>
<dbReference type="Proteomes" id="UP000654993">
    <property type="component" value="Unassembled WGS sequence"/>
</dbReference>
<dbReference type="RefSeq" id="WP_200966257.1">
    <property type="nucleotide sequence ID" value="NZ_BMAQ01000009.1"/>
</dbReference>